<dbReference type="RefSeq" id="WP_311545394.1">
    <property type="nucleotide sequence ID" value="NZ_JAVREK010000011.1"/>
</dbReference>
<dbReference type="InterPro" id="IPR021145">
    <property type="entry name" value="Portal_protein_SPP1_Gp6-like"/>
</dbReference>
<evidence type="ECO:0000313" key="2">
    <source>
        <dbReference type="EMBL" id="MDT0302910.1"/>
    </source>
</evidence>
<protein>
    <submittedName>
        <fullName evidence="2">Phage portal protein</fullName>
    </submittedName>
</protein>
<dbReference type="Pfam" id="PF05133">
    <property type="entry name" value="SPP1_portal"/>
    <property type="match status" value="1"/>
</dbReference>
<sequence length="480" mass="53551">MAEPTDLSPFEWLARLGPKLVERRPKIDYWRRYYEGHHDLPAGPSQHKEAFMRFQKKARTNLCKLAAESMVHRMRVVGYRDAGSRSQTDNPVWRLWQQARMDARQFGLWRKASHLGSSYLIVGVDPRDSSRPLVTIEGPDTVIVECDPADPMRRLAALRLWHDSIANRWMATVYLPGQRHHWQSAKETKKASGRISWRPEAWRKRDLPTRSLPEVPVIPFVNADEGEEGAAEFDVGIDVQDRLNLTLLNRLSAERYAAYRQNALLNYVPDEDPVTGEKLAPWKPGTDQIWTVPPGEPGDPEPKMVSLPQTDTSQMLQAVEADMRAFAAVTLTPVYYLPGDLINISADSVAALDAGHVSKIEQRHAQYGEGLEEALSLMAHVAGLDLDLSSSEVVWARPENFNPAQMADYATKLRGAGYPLPIVAERIGDTPQQVAQLRSEMAADSIRTRLSGAGQRQAAPGGASADTRGEQLELGSGEQE</sequence>
<proteinExistence type="predicted"/>
<reference evidence="3" key="1">
    <citation type="submission" date="2023-07" db="EMBL/GenBank/DDBJ databases">
        <title>30 novel species of actinomycetes from the DSMZ collection.</title>
        <authorList>
            <person name="Nouioui I."/>
        </authorList>
    </citation>
    <scope>NUCLEOTIDE SEQUENCE [LARGE SCALE GENOMIC DNA]</scope>
    <source>
        <strain evidence="3">DSM 45055</strain>
    </source>
</reference>
<organism evidence="2 3">
    <name type="scientific">Streptomonospora wellingtoniae</name>
    <dbReference type="NCBI Taxonomy" id="3075544"/>
    <lineage>
        <taxon>Bacteria</taxon>
        <taxon>Bacillati</taxon>
        <taxon>Actinomycetota</taxon>
        <taxon>Actinomycetes</taxon>
        <taxon>Streptosporangiales</taxon>
        <taxon>Nocardiopsidaceae</taxon>
        <taxon>Streptomonospora</taxon>
    </lineage>
</organism>
<keyword evidence="3" id="KW-1185">Reference proteome</keyword>
<comment type="caution">
    <text evidence="2">The sequence shown here is derived from an EMBL/GenBank/DDBJ whole genome shotgun (WGS) entry which is preliminary data.</text>
</comment>
<feature type="compositionally biased region" description="Low complexity" evidence="1">
    <location>
        <begin position="451"/>
        <end position="465"/>
    </location>
</feature>
<evidence type="ECO:0000313" key="3">
    <source>
        <dbReference type="Proteomes" id="UP001183226"/>
    </source>
</evidence>
<name>A0ABU2KUI3_9ACTN</name>
<dbReference type="Proteomes" id="UP001183226">
    <property type="component" value="Unassembled WGS sequence"/>
</dbReference>
<gene>
    <name evidence="2" type="ORF">RM446_12375</name>
</gene>
<dbReference type="EMBL" id="JAVREK010000011">
    <property type="protein sequence ID" value="MDT0302910.1"/>
    <property type="molecule type" value="Genomic_DNA"/>
</dbReference>
<accession>A0ABU2KUI3</accession>
<evidence type="ECO:0000256" key="1">
    <source>
        <dbReference type="SAM" id="MobiDB-lite"/>
    </source>
</evidence>
<feature type="region of interest" description="Disordered" evidence="1">
    <location>
        <begin position="448"/>
        <end position="480"/>
    </location>
</feature>